<dbReference type="InterPro" id="IPR011990">
    <property type="entry name" value="TPR-like_helical_dom_sf"/>
</dbReference>
<sequence>MSMHLHRFFLARNLFNSVAPSTRYFARHSYINKVSLYLRRARLIDSIRLSLRSNSPGSLTPLLNDPALDSFVVTNALKSAPSPDSALSLIETLKSVPHFSHTQNTLYTLAKILAKSQQTAKLKALIDAINSGKFTNVARIGFMDRMLWFVAAGDPDAVIRVWDEWRALQKHPCAESYNIVMGVYAQMGKSTEAVKIFNRMIVEGAIPNSRTYTVLIEHLVNSGKLESAMEIFKTLPLMRIKRTLAQYSILVGAFTSAEQFHLVKALLEEMRIDGILPGRAMQWALQRMQEAGFVEETDEFVKDMLPDKRIKNVGFHMDDDEEEEDEEEDADHKSCDVAVDGVQLKPWLDPAALASSLHNWGPEEVSALESAKFVWTTRLVCKMIRNFKSAETAWQFFCWVAYQPTFTHDVYTVSRTIAKLARHGRVDLVDKLISKIKREGIRLPFITVRLIIDFYGISGKGDAALKVFSDAKTLCGPISKSGLLLLYSSLLQTLAKCKMDSDALNILDEMILCGILPDVQTFSGLMHHFALQGDIRMVQRLFGMVRQSGQEPDAYMYKILIRVYCKCERAVLALRVFEDMRNSSLMPDSATKQLLVKSLWKEGRLREAAAVEERSEQINAVLPHTLPEHAYTVSSADLMRVYNIYSSSFTISEAKIANFSTARSDTSSVMPKVDVFAFGVVLLELLSGRKAMEMKENGEIVMLWKEIIGISEDEENREERLGRWMDPNLESFYPIDLL</sequence>
<proteinExistence type="predicted"/>
<evidence type="ECO:0000313" key="4">
    <source>
        <dbReference type="Proteomes" id="UP000325577"/>
    </source>
</evidence>
<dbReference type="AlphaFoldDB" id="A0A5J5ANI0"/>
<dbReference type="Pfam" id="PF01535">
    <property type="entry name" value="PPR"/>
    <property type="match status" value="1"/>
</dbReference>
<keyword evidence="4" id="KW-1185">Reference proteome</keyword>
<dbReference type="EMBL" id="CM018043">
    <property type="protein sequence ID" value="KAA8531789.1"/>
    <property type="molecule type" value="Genomic_DNA"/>
</dbReference>
<feature type="repeat" description="PPR" evidence="2">
    <location>
        <begin position="173"/>
        <end position="207"/>
    </location>
</feature>
<dbReference type="PANTHER" id="PTHR47913">
    <property type="entry name" value="OS01G0167750 PROTEIN"/>
    <property type="match status" value="1"/>
</dbReference>
<dbReference type="InterPro" id="IPR002885">
    <property type="entry name" value="PPR_rpt"/>
</dbReference>
<gene>
    <name evidence="3" type="ORF">F0562_006494</name>
</gene>
<evidence type="ECO:0008006" key="5">
    <source>
        <dbReference type="Google" id="ProtNLM"/>
    </source>
</evidence>
<feature type="repeat" description="PPR" evidence="2">
    <location>
        <begin position="553"/>
        <end position="587"/>
    </location>
</feature>
<evidence type="ECO:0000256" key="2">
    <source>
        <dbReference type="PROSITE-ProRule" id="PRU00708"/>
    </source>
</evidence>
<keyword evidence="1" id="KW-0677">Repeat</keyword>
<dbReference type="Gene3D" id="1.25.40.10">
    <property type="entry name" value="Tetratricopeptide repeat domain"/>
    <property type="match status" value="3"/>
</dbReference>
<feature type="repeat" description="PPR" evidence="2">
    <location>
        <begin position="208"/>
        <end position="242"/>
    </location>
</feature>
<dbReference type="OrthoDB" id="185373at2759"/>
<dbReference type="SUPFAM" id="SSF56112">
    <property type="entry name" value="Protein kinase-like (PK-like)"/>
    <property type="match status" value="1"/>
</dbReference>
<dbReference type="Gene3D" id="1.10.510.10">
    <property type="entry name" value="Transferase(Phosphotransferase) domain 1"/>
    <property type="match status" value="1"/>
</dbReference>
<protein>
    <recommendedName>
        <fullName evidence="5">Protein kinase domain-containing protein</fullName>
    </recommendedName>
</protein>
<accession>A0A5J5ANI0</accession>
<dbReference type="Pfam" id="PF13041">
    <property type="entry name" value="PPR_2"/>
    <property type="match status" value="2"/>
</dbReference>
<dbReference type="Proteomes" id="UP000325577">
    <property type="component" value="Linkage Group LG2"/>
</dbReference>
<evidence type="ECO:0000256" key="1">
    <source>
        <dbReference type="ARBA" id="ARBA00022737"/>
    </source>
</evidence>
<dbReference type="InterPro" id="IPR011009">
    <property type="entry name" value="Kinase-like_dom_sf"/>
</dbReference>
<feature type="repeat" description="PPR" evidence="2">
    <location>
        <begin position="483"/>
        <end position="517"/>
    </location>
</feature>
<dbReference type="NCBIfam" id="TIGR00756">
    <property type="entry name" value="PPR"/>
    <property type="match status" value="3"/>
</dbReference>
<dbReference type="InterPro" id="IPR044175">
    <property type="entry name" value="At5g66631-like"/>
</dbReference>
<dbReference type="PANTHER" id="PTHR47913:SF1">
    <property type="entry name" value="OS01G0167750 PROTEIN"/>
    <property type="match status" value="1"/>
</dbReference>
<dbReference type="PROSITE" id="PS51375">
    <property type="entry name" value="PPR"/>
    <property type="match status" value="5"/>
</dbReference>
<reference evidence="3 4" key="1">
    <citation type="submission" date="2019-09" db="EMBL/GenBank/DDBJ databases">
        <title>A chromosome-level genome assembly of the Chinese tupelo Nyssa sinensis.</title>
        <authorList>
            <person name="Yang X."/>
            <person name="Kang M."/>
            <person name="Yang Y."/>
            <person name="Xiong H."/>
            <person name="Wang M."/>
            <person name="Zhang Z."/>
            <person name="Wang Z."/>
            <person name="Wu H."/>
            <person name="Ma T."/>
            <person name="Liu J."/>
            <person name="Xi Z."/>
        </authorList>
    </citation>
    <scope>NUCLEOTIDE SEQUENCE [LARGE SCALE GENOMIC DNA]</scope>
    <source>
        <strain evidence="3">J267</strain>
        <tissue evidence="3">Leaf</tissue>
    </source>
</reference>
<organism evidence="3 4">
    <name type="scientific">Nyssa sinensis</name>
    <dbReference type="NCBI Taxonomy" id="561372"/>
    <lineage>
        <taxon>Eukaryota</taxon>
        <taxon>Viridiplantae</taxon>
        <taxon>Streptophyta</taxon>
        <taxon>Embryophyta</taxon>
        <taxon>Tracheophyta</taxon>
        <taxon>Spermatophyta</taxon>
        <taxon>Magnoliopsida</taxon>
        <taxon>eudicotyledons</taxon>
        <taxon>Gunneridae</taxon>
        <taxon>Pentapetalae</taxon>
        <taxon>asterids</taxon>
        <taxon>Cornales</taxon>
        <taxon>Nyssaceae</taxon>
        <taxon>Nyssa</taxon>
    </lineage>
</organism>
<evidence type="ECO:0000313" key="3">
    <source>
        <dbReference type="EMBL" id="KAA8531789.1"/>
    </source>
</evidence>
<feature type="repeat" description="PPR" evidence="2">
    <location>
        <begin position="518"/>
        <end position="552"/>
    </location>
</feature>
<name>A0A5J5ANI0_9ASTE</name>